<accession>A0A923MCP7</accession>
<keyword evidence="2" id="KW-0121">Carboxypeptidase</keyword>
<comment type="caution">
    <text evidence="2">The sequence shown here is derived from an EMBL/GenBank/DDBJ whole genome shotgun (WGS) entry which is preliminary data.</text>
</comment>
<name>A0A923MCP7_9BURK</name>
<dbReference type="GO" id="GO:0008270">
    <property type="term" value="F:zinc ion binding"/>
    <property type="evidence" value="ECO:0007669"/>
    <property type="project" value="InterPro"/>
</dbReference>
<dbReference type="GO" id="GO:0006508">
    <property type="term" value="P:proteolysis"/>
    <property type="evidence" value="ECO:0007669"/>
    <property type="project" value="InterPro"/>
</dbReference>
<evidence type="ECO:0000259" key="1">
    <source>
        <dbReference type="Pfam" id="PF00246"/>
    </source>
</evidence>
<gene>
    <name evidence="2" type="ORF">H8R02_19365</name>
</gene>
<dbReference type="AlphaFoldDB" id="A0A923MCP7"/>
<dbReference type="EMBL" id="JACORU010000007">
    <property type="protein sequence ID" value="MBC5766637.1"/>
    <property type="molecule type" value="Genomic_DNA"/>
</dbReference>
<proteinExistence type="predicted"/>
<organism evidence="2 3">
    <name type="scientific">Ramlibacter albus</name>
    <dbReference type="NCBI Taxonomy" id="2079448"/>
    <lineage>
        <taxon>Bacteria</taxon>
        <taxon>Pseudomonadati</taxon>
        <taxon>Pseudomonadota</taxon>
        <taxon>Betaproteobacteria</taxon>
        <taxon>Burkholderiales</taxon>
        <taxon>Comamonadaceae</taxon>
        <taxon>Ramlibacter</taxon>
    </lineage>
</organism>
<dbReference type="Gene3D" id="3.40.630.10">
    <property type="entry name" value="Zn peptidases"/>
    <property type="match status" value="1"/>
</dbReference>
<dbReference type="Pfam" id="PF00246">
    <property type="entry name" value="Peptidase_M14"/>
    <property type="match status" value="1"/>
</dbReference>
<evidence type="ECO:0000313" key="2">
    <source>
        <dbReference type="EMBL" id="MBC5766637.1"/>
    </source>
</evidence>
<protein>
    <submittedName>
        <fullName evidence="2">Zinc carboxypeptidase</fullName>
    </submittedName>
</protein>
<keyword evidence="2" id="KW-0378">Hydrolase</keyword>
<keyword evidence="2" id="KW-0645">Protease</keyword>
<dbReference type="GO" id="GO:0004181">
    <property type="term" value="F:metallocarboxypeptidase activity"/>
    <property type="evidence" value="ECO:0007669"/>
    <property type="project" value="InterPro"/>
</dbReference>
<sequence length="359" mass="40528">MRGRLGRARFMRVTHSALTLPPRMTALPELDELERAIEAGGTHLQVEVRCRVPSEHGELPVYAVALGNPDSRVPAVGYFGGVHGLERIGARVVIAWLHSIVGRLRWDAALRQQLEHLRLVFMPLVNPGGMLRGTRANPAGVDLMRNAPVDAQDPVPPLVGGQRISPGLPWFRGRIGAAMEPESAALCAIVERELHGREFAIALDCHSGFGMRDRLWFPFAHRRTPIGHIAQMHALHEIFERTLAHHPYVFEPQSRQYLTHGDLWDHLYLRAPAGMVFLPLTLEMGSWLWVRKNPRQLFSRGGIFNPGIAHREQRVLRRHLPLLDFVMRAAAGHGLWLPRGDACEQHRQRAQALWYAFAR</sequence>
<dbReference type="InterPro" id="IPR000834">
    <property type="entry name" value="Peptidase_M14"/>
</dbReference>
<feature type="domain" description="Peptidase M14" evidence="1">
    <location>
        <begin position="60"/>
        <end position="247"/>
    </location>
</feature>
<keyword evidence="3" id="KW-1185">Reference proteome</keyword>
<dbReference type="SUPFAM" id="SSF53187">
    <property type="entry name" value="Zn-dependent exopeptidases"/>
    <property type="match status" value="1"/>
</dbReference>
<reference evidence="2" key="1">
    <citation type="submission" date="2020-08" db="EMBL/GenBank/DDBJ databases">
        <title>Ramlibacter sp. GTP1 16S ribosomal RNA gene genome sequencing and assembly.</title>
        <authorList>
            <person name="Kang M."/>
        </authorList>
    </citation>
    <scope>NUCLEOTIDE SEQUENCE</scope>
    <source>
        <strain evidence="2">GTP1</strain>
    </source>
</reference>
<dbReference type="Proteomes" id="UP000596827">
    <property type="component" value="Unassembled WGS sequence"/>
</dbReference>
<evidence type="ECO:0000313" key="3">
    <source>
        <dbReference type="Proteomes" id="UP000596827"/>
    </source>
</evidence>